<protein>
    <recommendedName>
        <fullName evidence="2">(d)CMP kinase</fullName>
        <ecNumber evidence="2">2.7.4.25</ecNumber>
    </recommendedName>
</protein>
<dbReference type="HAMAP" id="MF_00238">
    <property type="entry name" value="Cytidyl_kinase_type1"/>
    <property type="match status" value="1"/>
</dbReference>
<evidence type="ECO:0000256" key="7">
    <source>
        <dbReference type="ARBA" id="ARBA00047615"/>
    </source>
</evidence>
<keyword evidence="5" id="KW-0418">Kinase</keyword>
<accession>A0A381NIP0</accession>
<dbReference type="EMBL" id="UINC01000389">
    <property type="protein sequence ID" value="SUZ54472.1"/>
    <property type="molecule type" value="Genomic_DNA"/>
</dbReference>
<evidence type="ECO:0000256" key="2">
    <source>
        <dbReference type="ARBA" id="ARBA00012906"/>
    </source>
</evidence>
<comment type="similarity">
    <text evidence="1">Belongs to the cytidylate kinase family. Type 1 subfamily.</text>
</comment>
<comment type="catalytic activity">
    <reaction evidence="8">
        <text>CMP + ATP = CDP + ADP</text>
        <dbReference type="Rhea" id="RHEA:11600"/>
        <dbReference type="ChEBI" id="CHEBI:30616"/>
        <dbReference type="ChEBI" id="CHEBI:58069"/>
        <dbReference type="ChEBI" id="CHEBI:60377"/>
        <dbReference type="ChEBI" id="CHEBI:456216"/>
        <dbReference type="EC" id="2.7.4.25"/>
    </reaction>
</comment>
<dbReference type="CDD" id="cd02020">
    <property type="entry name" value="CMPK"/>
    <property type="match status" value="1"/>
</dbReference>
<evidence type="ECO:0000256" key="5">
    <source>
        <dbReference type="ARBA" id="ARBA00022777"/>
    </source>
</evidence>
<dbReference type="SUPFAM" id="SSF52540">
    <property type="entry name" value="P-loop containing nucleoside triphosphate hydrolases"/>
    <property type="match status" value="1"/>
</dbReference>
<evidence type="ECO:0000313" key="10">
    <source>
        <dbReference type="EMBL" id="SUZ54472.1"/>
    </source>
</evidence>
<dbReference type="GO" id="GO:0006139">
    <property type="term" value="P:nucleobase-containing compound metabolic process"/>
    <property type="evidence" value="ECO:0007669"/>
    <property type="project" value="InterPro"/>
</dbReference>
<dbReference type="InterPro" id="IPR003136">
    <property type="entry name" value="Cytidylate_kin"/>
</dbReference>
<evidence type="ECO:0000256" key="3">
    <source>
        <dbReference type="ARBA" id="ARBA00022679"/>
    </source>
</evidence>
<organism evidence="10">
    <name type="scientific">marine metagenome</name>
    <dbReference type="NCBI Taxonomy" id="408172"/>
    <lineage>
        <taxon>unclassified sequences</taxon>
        <taxon>metagenomes</taxon>
        <taxon>ecological metagenomes</taxon>
    </lineage>
</organism>
<dbReference type="InterPro" id="IPR027417">
    <property type="entry name" value="P-loop_NTPase"/>
</dbReference>
<keyword evidence="3" id="KW-0808">Transferase</keyword>
<dbReference type="Gene3D" id="3.40.50.300">
    <property type="entry name" value="P-loop containing nucleotide triphosphate hydrolases"/>
    <property type="match status" value="1"/>
</dbReference>
<dbReference type="EC" id="2.7.4.25" evidence="2"/>
<name>A0A381NIP0_9ZZZZ</name>
<evidence type="ECO:0000256" key="6">
    <source>
        <dbReference type="ARBA" id="ARBA00022840"/>
    </source>
</evidence>
<reference evidence="10" key="1">
    <citation type="submission" date="2018-05" db="EMBL/GenBank/DDBJ databases">
        <authorList>
            <person name="Lanie J.A."/>
            <person name="Ng W.-L."/>
            <person name="Kazmierczak K.M."/>
            <person name="Andrzejewski T.M."/>
            <person name="Davidsen T.M."/>
            <person name="Wayne K.J."/>
            <person name="Tettelin H."/>
            <person name="Glass J.I."/>
            <person name="Rusch D."/>
            <person name="Podicherti R."/>
            <person name="Tsui H.-C.T."/>
            <person name="Winkler M.E."/>
        </authorList>
    </citation>
    <scope>NUCLEOTIDE SEQUENCE</scope>
</reference>
<evidence type="ECO:0000256" key="1">
    <source>
        <dbReference type="ARBA" id="ARBA00009427"/>
    </source>
</evidence>
<evidence type="ECO:0000256" key="8">
    <source>
        <dbReference type="ARBA" id="ARBA00048478"/>
    </source>
</evidence>
<feature type="domain" description="Cytidylate kinase" evidence="9">
    <location>
        <begin position="1"/>
        <end position="203"/>
    </location>
</feature>
<dbReference type="AlphaFoldDB" id="A0A381NIP0"/>
<evidence type="ECO:0000256" key="4">
    <source>
        <dbReference type="ARBA" id="ARBA00022741"/>
    </source>
</evidence>
<feature type="non-terminal residue" evidence="10">
    <location>
        <position position="1"/>
    </location>
</feature>
<evidence type="ECO:0000259" key="9">
    <source>
        <dbReference type="Pfam" id="PF02224"/>
    </source>
</evidence>
<sequence>VAIDGPAGSGKGTIARNISKKYDFPHLDSGSLYRGVAASVLETGKKKIDEKVALEVAKNLIPQAIDEKKIRNREVDEAASIVSSISGVRQSLKKLQRDFKKINEKKNGIVVDGRDIGTVIFPNAEIKLFVTASLDERASRRHNEFIEKELKIDKKLIIKELQKRDQRDKERSIAPLKIAKGALILDTSNMSIDRVMEKVCLEIDKVIENLRK</sequence>
<keyword evidence="6" id="KW-0067">ATP-binding</keyword>
<dbReference type="NCBIfam" id="TIGR00017">
    <property type="entry name" value="cmk"/>
    <property type="match status" value="1"/>
</dbReference>
<dbReference type="Pfam" id="PF02224">
    <property type="entry name" value="Cytidylate_kin"/>
    <property type="match status" value="1"/>
</dbReference>
<comment type="catalytic activity">
    <reaction evidence="7">
        <text>dCMP + ATP = dCDP + ADP</text>
        <dbReference type="Rhea" id="RHEA:25094"/>
        <dbReference type="ChEBI" id="CHEBI:30616"/>
        <dbReference type="ChEBI" id="CHEBI:57566"/>
        <dbReference type="ChEBI" id="CHEBI:58593"/>
        <dbReference type="ChEBI" id="CHEBI:456216"/>
        <dbReference type="EC" id="2.7.4.25"/>
    </reaction>
</comment>
<dbReference type="InterPro" id="IPR011994">
    <property type="entry name" value="Cytidylate_kinase_dom"/>
</dbReference>
<proteinExistence type="inferred from homology"/>
<keyword evidence="4" id="KW-0547">Nucleotide-binding</keyword>
<dbReference type="GO" id="GO:0005524">
    <property type="term" value="F:ATP binding"/>
    <property type="evidence" value="ECO:0007669"/>
    <property type="project" value="UniProtKB-KW"/>
</dbReference>
<dbReference type="GO" id="GO:0036431">
    <property type="term" value="F:dCMP kinase activity"/>
    <property type="evidence" value="ECO:0007669"/>
    <property type="project" value="InterPro"/>
</dbReference>
<gene>
    <name evidence="10" type="ORF">METZ01_LOCUS7326</name>
</gene>